<feature type="non-terminal residue" evidence="5">
    <location>
        <position position="1"/>
    </location>
</feature>
<dbReference type="EMBL" id="JADFFK010000030">
    <property type="protein sequence ID" value="MBE9640351.1"/>
    <property type="molecule type" value="Genomic_DNA"/>
</dbReference>
<keyword evidence="2" id="KW-0238">DNA-binding</keyword>
<evidence type="ECO:0000313" key="6">
    <source>
        <dbReference type="Proteomes" id="UP000607796"/>
    </source>
</evidence>
<evidence type="ECO:0000256" key="1">
    <source>
        <dbReference type="ARBA" id="ARBA00023015"/>
    </source>
</evidence>
<accession>A0ABR9XA42</accession>
<dbReference type="InterPro" id="IPR008920">
    <property type="entry name" value="TF_FadR/GntR_C"/>
</dbReference>
<evidence type="ECO:0000256" key="3">
    <source>
        <dbReference type="ARBA" id="ARBA00023163"/>
    </source>
</evidence>
<comment type="caution">
    <text evidence="5">The sequence shown here is derived from an EMBL/GenBank/DDBJ whole genome shotgun (WGS) entry which is preliminary data.</text>
</comment>
<evidence type="ECO:0000259" key="4">
    <source>
        <dbReference type="Pfam" id="PF07729"/>
    </source>
</evidence>
<keyword evidence="3" id="KW-0804">Transcription</keyword>
<dbReference type="Pfam" id="PF07729">
    <property type="entry name" value="FCD"/>
    <property type="match status" value="1"/>
</dbReference>
<organism evidence="5 6">
    <name type="scientific">Salipiger mangrovisoli</name>
    <dbReference type="NCBI Taxonomy" id="2865933"/>
    <lineage>
        <taxon>Bacteria</taxon>
        <taxon>Pseudomonadati</taxon>
        <taxon>Pseudomonadota</taxon>
        <taxon>Alphaproteobacteria</taxon>
        <taxon>Rhodobacterales</taxon>
        <taxon>Roseobacteraceae</taxon>
        <taxon>Salipiger</taxon>
    </lineage>
</organism>
<evidence type="ECO:0000256" key="2">
    <source>
        <dbReference type="ARBA" id="ARBA00023125"/>
    </source>
</evidence>
<keyword evidence="6" id="KW-1185">Reference proteome</keyword>
<gene>
    <name evidence="5" type="ORF">IQ782_26200</name>
</gene>
<dbReference type="Gene3D" id="1.20.120.530">
    <property type="entry name" value="GntR ligand-binding domain-like"/>
    <property type="match status" value="1"/>
</dbReference>
<feature type="domain" description="GntR C-terminal" evidence="4">
    <location>
        <begin position="1"/>
        <end position="26"/>
    </location>
</feature>
<dbReference type="InterPro" id="IPR011711">
    <property type="entry name" value="GntR_C"/>
</dbReference>
<sequence length="41" mass="4290">EHAGIVDAIIDGDAARAEAAMKAHLEGSLGRYRALLRSGAR</sequence>
<evidence type="ECO:0000313" key="5">
    <source>
        <dbReference type="EMBL" id="MBE9640351.1"/>
    </source>
</evidence>
<keyword evidence="1" id="KW-0805">Transcription regulation</keyword>
<protein>
    <submittedName>
        <fullName evidence="5">FCD domain-containing protein</fullName>
    </submittedName>
</protein>
<reference evidence="5 6" key="1">
    <citation type="journal article" date="2021" name="Int. J. Syst. Evol. Microbiol.">
        <title>Salipiger mangrovisoli sp. nov., isolated from mangrove soil and the proposal for the reclassification of Paraphaeobacter pallidus as Salipiger pallidus comb. nov.</title>
        <authorList>
            <person name="Du J."/>
            <person name="Liu Y."/>
            <person name="Pei T."/>
            <person name="Deng M.R."/>
            <person name="Zhu H."/>
        </authorList>
    </citation>
    <scope>NUCLEOTIDE SEQUENCE [LARGE SCALE GENOMIC DNA]</scope>
    <source>
        <strain evidence="5 6">6D45A</strain>
    </source>
</reference>
<dbReference type="Proteomes" id="UP000607796">
    <property type="component" value="Unassembled WGS sequence"/>
</dbReference>
<dbReference type="SUPFAM" id="SSF48008">
    <property type="entry name" value="GntR ligand-binding domain-like"/>
    <property type="match status" value="1"/>
</dbReference>
<proteinExistence type="predicted"/>
<name>A0ABR9XA42_9RHOB</name>